<proteinExistence type="predicted"/>
<evidence type="ECO:0000256" key="1">
    <source>
        <dbReference type="SAM" id="Phobius"/>
    </source>
</evidence>
<feature type="transmembrane region" description="Helical" evidence="1">
    <location>
        <begin position="59"/>
        <end position="89"/>
    </location>
</feature>
<name>A0ABQ8PMX3_9FUNG</name>
<reference evidence="2" key="1">
    <citation type="submission" date="2022-07" db="EMBL/GenBank/DDBJ databases">
        <title>Phylogenomic reconstructions and comparative analyses of Kickxellomycotina fungi.</title>
        <authorList>
            <person name="Reynolds N.K."/>
            <person name="Stajich J.E."/>
            <person name="Barry K."/>
            <person name="Grigoriev I.V."/>
            <person name="Crous P."/>
            <person name="Smith M.E."/>
        </authorList>
    </citation>
    <scope>NUCLEOTIDE SEQUENCE</scope>
    <source>
        <strain evidence="2">BCRC 34882</strain>
    </source>
</reference>
<keyword evidence="3" id="KW-1185">Reference proteome</keyword>
<feature type="transmembrane region" description="Helical" evidence="1">
    <location>
        <begin position="20"/>
        <end position="39"/>
    </location>
</feature>
<gene>
    <name evidence="2" type="ORF">EDC05_003047</name>
</gene>
<dbReference type="EMBL" id="JANBQD010000031">
    <property type="protein sequence ID" value="KAJ1992056.1"/>
    <property type="molecule type" value="Genomic_DNA"/>
</dbReference>
<accession>A0ABQ8PMX3</accession>
<keyword evidence="1" id="KW-0812">Transmembrane</keyword>
<keyword evidence="1" id="KW-0472">Membrane</keyword>
<evidence type="ECO:0000313" key="2">
    <source>
        <dbReference type="EMBL" id="KAJ1992056.1"/>
    </source>
</evidence>
<protein>
    <recommendedName>
        <fullName evidence="4">DUF887-domain-containing protein</fullName>
    </recommendedName>
</protein>
<feature type="transmembrane region" description="Helical" evidence="1">
    <location>
        <begin position="109"/>
        <end position="131"/>
    </location>
</feature>
<comment type="caution">
    <text evidence="2">The sequence shown here is derived from an EMBL/GenBank/DDBJ whole genome shotgun (WGS) entry which is preliminary data.</text>
</comment>
<evidence type="ECO:0008006" key="4">
    <source>
        <dbReference type="Google" id="ProtNLM"/>
    </source>
</evidence>
<dbReference type="Proteomes" id="UP001151295">
    <property type="component" value="Unassembled WGS sequence"/>
</dbReference>
<keyword evidence="1" id="KW-1133">Transmembrane helix</keyword>
<sequence length="160" mass="18162">MLFPNAYGKLDDEGKRGWTVSVLTLVHSVFDSSFAIAYLNHPTLNNDKMEGYDRDFEIYLAIAGGYYLWDFLINFLAFVITFIGIRFGFEAYHTLLLASNVYRGKTGNTFFPFAVFVTVMGLALTTLNAIWLRQILTATYYTLFKSAEKDSVKGKKAKSE</sequence>
<evidence type="ECO:0000313" key="3">
    <source>
        <dbReference type="Proteomes" id="UP001151295"/>
    </source>
</evidence>
<organism evidence="2 3">
    <name type="scientific">Coemansia umbellata</name>
    <dbReference type="NCBI Taxonomy" id="1424467"/>
    <lineage>
        <taxon>Eukaryota</taxon>
        <taxon>Fungi</taxon>
        <taxon>Fungi incertae sedis</taxon>
        <taxon>Zoopagomycota</taxon>
        <taxon>Kickxellomycotina</taxon>
        <taxon>Kickxellomycetes</taxon>
        <taxon>Kickxellales</taxon>
        <taxon>Kickxellaceae</taxon>
        <taxon>Coemansia</taxon>
    </lineage>
</organism>